<proteinExistence type="predicted"/>
<evidence type="ECO:0000313" key="2">
    <source>
        <dbReference type="WBParaSite" id="maker-uti_cns_0047514-snap-gene-0.1-mRNA-1"/>
    </source>
</evidence>
<protein>
    <submittedName>
        <fullName evidence="2">Pacifastin domain-containing protein</fullName>
    </submittedName>
</protein>
<accession>A0A1I8JGC1</accession>
<dbReference type="WBParaSite" id="maker-uti_cns_0047514-snap-gene-0.1-mRNA-1">
    <property type="protein sequence ID" value="maker-uti_cns_0047514-snap-gene-0.1-mRNA-1"/>
    <property type="gene ID" value="maker-uti_cns_0047514-snap-gene-0.1"/>
</dbReference>
<reference evidence="2" key="1">
    <citation type="submission" date="2016-11" db="UniProtKB">
        <authorList>
            <consortium name="WormBaseParasite"/>
        </authorList>
    </citation>
    <scope>IDENTIFICATION</scope>
</reference>
<dbReference type="Proteomes" id="UP000095280">
    <property type="component" value="Unplaced"/>
</dbReference>
<dbReference type="AlphaFoldDB" id="A0A1I8JGC1"/>
<sequence>LCPSLSQCRSDEAWAARCEWQSIKSACSQFWGNNQPPNPAENAPGNGSDTSGVAMSSIKIIQSFIVLTGVPCLTAALPVNQLPNGPYHNKEATGKCDKCPTWQQCIGTDKSLASSMSCRQQILVKVGGARRRKKNKLGRTLVRFFARPRIHLGSVIVRFTAMRAETTDTRIT</sequence>
<organism evidence="1 2">
    <name type="scientific">Macrostomum lignano</name>
    <dbReference type="NCBI Taxonomy" id="282301"/>
    <lineage>
        <taxon>Eukaryota</taxon>
        <taxon>Metazoa</taxon>
        <taxon>Spiralia</taxon>
        <taxon>Lophotrochozoa</taxon>
        <taxon>Platyhelminthes</taxon>
        <taxon>Rhabditophora</taxon>
        <taxon>Macrostomorpha</taxon>
        <taxon>Macrostomida</taxon>
        <taxon>Macrostomidae</taxon>
        <taxon>Macrostomum</taxon>
    </lineage>
</organism>
<name>A0A1I8JGC1_9PLAT</name>
<keyword evidence="1" id="KW-1185">Reference proteome</keyword>
<evidence type="ECO:0000313" key="1">
    <source>
        <dbReference type="Proteomes" id="UP000095280"/>
    </source>
</evidence>